<proteinExistence type="predicted"/>
<gene>
    <name evidence="1" type="ORF">CVT26_013050</name>
</gene>
<comment type="caution">
    <text evidence="1">The sequence shown here is derived from an EMBL/GenBank/DDBJ whole genome shotgun (WGS) entry which is preliminary data.</text>
</comment>
<accession>A0A409Y4H2</accession>
<evidence type="ECO:0000313" key="2">
    <source>
        <dbReference type="Proteomes" id="UP000284706"/>
    </source>
</evidence>
<name>A0A409Y4H2_9AGAR</name>
<dbReference type="OrthoDB" id="3269456at2759"/>
<dbReference type="AlphaFoldDB" id="A0A409Y4H2"/>
<dbReference type="Proteomes" id="UP000284706">
    <property type="component" value="Unassembled WGS sequence"/>
</dbReference>
<dbReference type="EMBL" id="NHYE01001177">
    <property type="protein sequence ID" value="PPQ97878.1"/>
    <property type="molecule type" value="Genomic_DNA"/>
</dbReference>
<keyword evidence="2" id="KW-1185">Reference proteome</keyword>
<reference evidence="1 2" key="1">
    <citation type="journal article" date="2018" name="Evol. Lett.">
        <title>Horizontal gene cluster transfer increased hallucinogenic mushroom diversity.</title>
        <authorList>
            <person name="Reynolds H.T."/>
            <person name="Vijayakumar V."/>
            <person name="Gluck-Thaler E."/>
            <person name="Korotkin H.B."/>
            <person name="Matheny P.B."/>
            <person name="Slot J.C."/>
        </authorList>
    </citation>
    <scope>NUCLEOTIDE SEQUENCE [LARGE SCALE GENOMIC DNA]</scope>
    <source>
        <strain evidence="1 2">SRW20</strain>
    </source>
</reference>
<dbReference type="InParanoid" id="A0A409Y4H2"/>
<evidence type="ECO:0000313" key="1">
    <source>
        <dbReference type="EMBL" id="PPQ97878.1"/>
    </source>
</evidence>
<organism evidence="1 2">
    <name type="scientific">Gymnopilus dilepis</name>
    <dbReference type="NCBI Taxonomy" id="231916"/>
    <lineage>
        <taxon>Eukaryota</taxon>
        <taxon>Fungi</taxon>
        <taxon>Dikarya</taxon>
        <taxon>Basidiomycota</taxon>
        <taxon>Agaricomycotina</taxon>
        <taxon>Agaricomycetes</taxon>
        <taxon>Agaricomycetidae</taxon>
        <taxon>Agaricales</taxon>
        <taxon>Agaricineae</taxon>
        <taxon>Hymenogastraceae</taxon>
        <taxon>Gymnopilus</taxon>
    </lineage>
</organism>
<protein>
    <submittedName>
        <fullName evidence="1">Uncharacterized protein</fullName>
    </submittedName>
</protein>
<sequence length="208" mass="23515">MDEFYDSQAAADLLSQFAESRAQLKPERQLSRLAINDIHIAMTSETRSWRLGEYDADTGAMEEFSLRVQGIVSAQSLPPITKSTYADPLKFRPYMRQSITITGLGTEAFQTGYENAMKIFLAFSDSFPEGTLSGWDSTTFRTYPCIEFNARYFSRTTAGVDKTLSIPFRTEVDPDGVLEKMVDDNFIHGTDNHVEYKWRIVTSEGAIQ</sequence>